<organism evidence="2 3">
    <name type="scientific">Psilocybe cyanescens</name>
    <dbReference type="NCBI Taxonomy" id="93625"/>
    <lineage>
        <taxon>Eukaryota</taxon>
        <taxon>Fungi</taxon>
        <taxon>Dikarya</taxon>
        <taxon>Basidiomycota</taxon>
        <taxon>Agaricomycotina</taxon>
        <taxon>Agaricomycetes</taxon>
        <taxon>Agaricomycetidae</taxon>
        <taxon>Agaricales</taxon>
        <taxon>Agaricineae</taxon>
        <taxon>Strophariaceae</taxon>
        <taxon>Psilocybe</taxon>
    </lineage>
</organism>
<protein>
    <submittedName>
        <fullName evidence="2">Uncharacterized protein</fullName>
    </submittedName>
</protein>
<evidence type="ECO:0000256" key="1">
    <source>
        <dbReference type="SAM" id="MobiDB-lite"/>
    </source>
</evidence>
<accession>A0A409WQ12</accession>
<dbReference type="EMBL" id="NHYD01003321">
    <property type="protein sequence ID" value="PPQ80583.1"/>
    <property type="molecule type" value="Genomic_DNA"/>
</dbReference>
<feature type="compositionally biased region" description="Basic and acidic residues" evidence="1">
    <location>
        <begin position="64"/>
        <end position="76"/>
    </location>
</feature>
<gene>
    <name evidence="2" type="ORF">CVT25_001615</name>
</gene>
<dbReference type="AlphaFoldDB" id="A0A409WQ12"/>
<keyword evidence="3" id="KW-1185">Reference proteome</keyword>
<proteinExistence type="predicted"/>
<sequence>MASIAVTRDGQITVGPSQASYRYIRRVREVRDENQEYEEPLRVYTPSNASSASNETGGYPQPSEVRDMPKMCPKID</sequence>
<evidence type="ECO:0000313" key="2">
    <source>
        <dbReference type="EMBL" id="PPQ80583.1"/>
    </source>
</evidence>
<comment type="caution">
    <text evidence="2">The sequence shown here is derived from an EMBL/GenBank/DDBJ whole genome shotgun (WGS) entry which is preliminary data.</text>
</comment>
<feature type="compositionally biased region" description="Polar residues" evidence="1">
    <location>
        <begin position="45"/>
        <end position="56"/>
    </location>
</feature>
<evidence type="ECO:0000313" key="3">
    <source>
        <dbReference type="Proteomes" id="UP000283269"/>
    </source>
</evidence>
<name>A0A409WQ12_PSICY</name>
<reference evidence="2 3" key="1">
    <citation type="journal article" date="2018" name="Evol. Lett.">
        <title>Horizontal gene cluster transfer increased hallucinogenic mushroom diversity.</title>
        <authorList>
            <person name="Reynolds H.T."/>
            <person name="Vijayakumar V."/>
            <person name="Gluck-Thaler E."/>
            <person name="Korotkin H.B."/>
            <person name="Matheny P.B."/>
            <person name="Slot J.C."/>
        </authorList>
    </citation>
    <scope>NUCLEOTIDE SEQUENCE [LARGE SCALE GENOMIC DNA]</scope>
    <source>
        <strain evidence="2 3">2631</strain>
    </source>
</reference>
<feature type="region of interest" description="Disordered" evidence="1">
    <location>
        <begin position="45"/>
        <end position="76"/>
    </location>
</feature>
<dbReference type="Proteomes" id="UP000283269">
    <property type="component" value="Unassembled WGS sequence"/>
</dbReference>
<dbReference type="InParanoid" id="A0A409WQ12"/>